<dbReference type="Pfam" id="PF15115">
    <property type="entry name" value="HDNR"/>
    <property type="match status" value="1"/>
</dbReference>
<sequence length="210" mass="23538">MEPTQPSSAVKSSPTSWGTSGSPASAATPAVSPASAATPAAQAPPTLPSSSLLYSQVSRIIASRTQRAGIWFPHLSRIEKTPESTTTTMLKQPFLPESKRKMEEGLPSRYQLRQQQANKNNFPFSVHDNRRDLEFCGHGLDESLGRKKLEQVQMHFHSANFNHRTSDYIPTPEDNTSTYQASYTAKSRARGLFFPLFPKHHRDRWNTHFI</sequence>
<dbReference type="Proteomes" id="UP000314987">
    <property type="component" value="Unassembled WGS sequence"/>
</dbReference>
<evidence type="ECO:0000313" key="3">
    <source>
        <dbReference type="Ensembl" id="ENSVURP00010031920.1"/>
    </source>
</evidence>
<accession>A0A4X2ME42</accession>
<dbReference type="InterPro" id="IPR029369">
    <property type="entry name" value="HDNR"/>
</dbReference>
<organism evidence="3 4">
    <name type="scientific">Vombatus ursinus</name>
    <name type="common">Common wombat</name>
    <dbReference type="NCBI Taxonomy" id="29139"/>
    <lineage>
        <taxon>Eukaryota</taxon>
        <taxon>Metazoa</taxon>
        <taxon>Chordata</taxon>
        <taxon>Craniata</taxon>
        <taxon>Vertebrata</taxon>
        <taxon>Euteleostomi</taxon>
        <taxon>Mammalia</taxon>
        <taxon>Metatheria</taxon>
        <taxon>Diprotodontia</taxon>
        <taxon>Vombatidae</taxon>
        <taxon>Vombatus</taxon>
    </lineage>
</organism>
<proteinExistence type="predicted"/>
<gene>
    <name evidence="3" type="primary">TEX36</name>
</gene>
<dbReference type="STRING" id="29139.ENSVURP00010031920"/>
<dbReference type="CTD" id="387718"/>
<reference evidence="3" key="3">
    <citation type="submission" date="2025-09" db="UniProtKB">
        <authorList>
            <consortium name="Ensembl"/>
        </authorList>
    </citation>
    <scope>IDENTIFICATION</scope>
</reference>
<dbReference type="Ensembl" id="ENSVURT00010036347.1">
    <property type="protein sequence ID" value="ENSVURP00010031920.1"/>
    <property type="gene ID" value="ENSVURG00010024381.1"/>
</dbReference>
<feature type="compositionally biased region" description="Low complexity" evidence="1">
    <location>
        <begin position="12"/>
        <end position="49"/>
    </location>
</feature>
<dbReference type="GeneTree" id="ENSGT01020000233442"/>
<dbReference type="PANTHER" id="PTHR35440:SF1">
    <property type="entry name" value="TESTIS-EXPRESSED PROTEIN 36"/>
    <property type="match status" value="1"/>
</dbReference>
<dbReference type="OMA" id="WPNRNTE"/>
<evidence type="ECO:0000259" key="2">
    <source>
        <dbReference type="Pfam" id="PF15115"/>
    </source>
</evidence>
<feature type="region of interest" description="Disordered" evidence="1">
    <location>
        <begin position="1"/>
        <end position="49"/>
    </location>
</feature>
<name>A0A4X2ME42_VOMUR</name>
<evidence type="ECO:0000313" key="4">
    <source>
        <dbReference type="Proteomes" id="UP000314987"/>
    </source>
</evidence>
<dbReference type="GeneID" id="114038572"/>
<feature type="compositionally biased region" description="Polar residues" evidence="1">
    <location>
        <begin position="1"/>
        <end position="11"/>
    </location>
</feature>
<keyword evidence="4" id="KW-1185">Reference proteome</keyword>
<dbReference type="RefSeq" id="XP_027711687.1">
    <property type="nucleotide sequence ID" value="XM_027855886.1"/>
</dbReference>
<dbReference type="AlphaFoldDB" id="A0A4X2ME42"/>
<reference evidence="3" key="2">
    <citation type="submission" date="2025-08" db="UniProtKB">
        <authorList>
            <consortium name="Ensembl"/>
        </authorList>
    </citation>
    <scope>IDENTIFICATION</scope>
</reference>
<feature type="domain" description="Domain of unknown function with conserved HDNR motif" evidence="2">
    <location>
        <begin position="64"/>
        <end position="204"/>
    </location>
</feature>
<evidence type="ECO:0000256" key="1">
    <source>
        <dbReference type="SAM" id="MobiDB-lite"/>
    </source>
</evidence>
<dbReference type="OrthoDB" id="10003408at2759"/>
<dbReference type="PANTHER" id="PTHR35440">
    <property type="entry name" value="TESTIS-EXPRESSED PROTEIN 36"/>
    <property type="match status" value="1"/>
</dbReference>
<reference evidence="4" key="1">
    <citation type="submission" date="2018-12" db="EMBL/GenBank/DDBJ databases">
        <authorList>
            <person name="Yazar S."/>
        </authorList>
    </citation>
    <scope>NUCLEOTIDE SEQUENCE [LARGE SCALE GENOMIC DNA]</scope>
</reference>
<protein>
    <recommendedName>
        <fullName evidence="2">Domain of unknown function with conserved HDNR motif domain-containing protein</fullName>
    </recommendedName>
</protein>